<dbReference type="CDD" id="cd09727">
    <property type="entry name" value="Cas6_I-E"/>
    <property type="match status" value="1"/>
</dbReference>
<comment type="caution">
    <text evidence="1">The sequence shown here is derived from an EMBL/GenBank/DDBJ whole genome shotgun (WGS) entry which is preliminary data.</text>
</comment>
<dbReference type="SMART" id="SM01101">
    <property type="entry name" value="CRISPR_assoc"/>
    <property type="match status" value="1"/>
</dbReference>
<dbReference type="SUPFAM" id="SSF117987">
    <property type="entry name" value="CRISPR-associated protein"/>
    <property type="match status" value="3"/>
</dbReference>
<dbReference type="InterPro" id="IPR010179">
    <property type="entry name" value="CRISPR-assoc_prot_Cse3"/>
</dbReference>
<dbReference type="Gene3D" id="3.30.70.1210">
    <property type="entry name" value="Crispr-associated protein, domain 2"/>
    <property type="match status" value="1"/>
</dbReference>
<dbReference type="EMBL" id="JACHDO010000001">
    <property type="protein sequence ID" value="MBB5489467.1"/>
    <property type="molecule type" value="Genomic_DNA"/>
</dbReference>
<accession>A0A840WCJ6</accession>
<protein>
    <submittedName>
        <fullName evidence="1">CRISPR system Cascade subunit CasE</fullName>
    </submittedName>
</protein>
<dbReference type="Proteomes" id="UP000579647">
    <property type="component" value="Unassembled WGS sequence"/>
</dbReference>
<proteinExistence type="predicted"/>
<reference evidence="1 2" key="1">
    <citation type="submission" date="2020-08" db="EMBL/GenBank/DDBJ databases">
        <title>Sequencing the genomes of 1000 actinobacteria strains.</title>
        <authorList>
            <person name="Klenk H.-P."/>
        </authorList>
    </citation>
    <scope>NUCLEOTIDE SEQUENCE [LARGE SCALE GENOMIC DNA]</scope>
    <source>
        <strain evidence="1 2">DSM 44598</strain>
    </source>
</reference>
<keyword evidence="2" id="KW-1185">Reference proteome</keyword>
<dbReference type="Gene3D" id="3.30.70.1200">
    <property type="entry name" value="Crispr-associated protein, domain 1"/>
    <property type="match status" value="1"/>
</dbReference>
<dbReference type="RefSeq" id="WP_184361630.1">
    <property type="nucleotide sequence ID" value="NZ_BAAAKM010000010.1"/>
</dbReference>
<gene>
    <name evidence="1" type="ORF">HNR07_000604</name>
</gene>
<dbReference type="NCBIfam" id="TIGR01907">
    <property type="entry name" value="casE_Cse3"/>
    <property type="match status" value="1"/>
</dbReference>
<organism evidence="1 2">
    <name type="scientific">Nocardiopsis metallicus</name>
    <dbReference type="NCBI Taxonomy" id="179819"/>
    <lineage>
        <taxon>Bacteria</taxon>
        <taxon>Bacillati</taxon>
        <taxon>Actinomycetota</taxon>
        <taxon>Actinomycetes</taxon>
        <taxon>Streptosporangiales</taxon>
        <taxon>Nocardiopsidaceae</taxon>
        <taxon>Nocardiopsis</taxon>
    </lineage>
</organism>
<name>A0A840WCJ6_9ACTN</name>
<sequence>MHLTRFRFNTHRPGARKLLSSSQALHAAVMGGFPDLLPSTSPSNDPLTGLLAVNGAENGTSGAGPGKPRVLWRVDRNAKAEVFLYVVSPDRPELTHLVEQAGWPQAEADSGWQTHDYAGFLSRLETGQTWAFRLTANPVHSIRRKDGEETKPTAHVTPRHQARWLLKKQEQCGFEVLRGRNPDPAMPEVDGYELLVHDRNSAGFDKPDPRPGRKGKRMRVPVVTATFDGRLTVTDPDALRRALSSGIGRAKAYGCGLMTLAPVS</sequence>
<dbReference type="Pfam" id="PF08798">
    <property type="entry name" value="CRISPR_assoc"/>
    <property type="match status" value="1"/>
</dbReference>
<evidence type="ECO:0000313" key="1">
    <source>
        <dbReference type="EMBL" id="MBB5489467.1"/>
    </source>
</evidence>
<evidence type="ECO:0000313" key="2">
    <source>
        <dbReference type="Proteomes" id="UP000579647"/>
    </source>
</evidence>
<dbReference type="AlphaFoldDB" id="A0A840WCJ6"/>